<evidence type="ECO:0000313" key="2">
    <source>
        <dbReference type="Proteomes" id="UP000196365"/>
    </source>
</evidence>
<organism evidence="1 2">
    <name type="scientific">Garciella nitratireducens DSM 15102</name>
    <dbReference type="NCBI Taxonomy" id="1121911"/>
    <lineage>
        <taxon>Bacteria</taxon>
        <taxon>Bacillati</taxon>
        <taxon>Bacillota</taxon>
        <taxon>Clostridia</taxon>
        <taxon>Eubacteriales</taxon>
        <taxon>Eubacteriaceae</taxon>
        <taxon>Garciella</taxon>
    </lineage>
</organism>
<evidence type="ECO:0008006" key="3">
    <source>
        <dbReference type="Google" id="ProtNLM"/>
    </source>
</evidence>
<keyword evidence="2" id="KW-1185">Reference proteome</keyword>
<dbReference type="NCBIfam" id="NF046065">
    <property type="entry name" value="MtxRegRemB"/>
    <property type="match status" value="1"/>
</dbReference>
<dbReference type="EMBL" id="FUWV01000016">
    <property type="protein sequence ID" value="SJZ89279.1"/>
    <property type="molecule type" value="Genomic_DNA"/>
</dbReference>
<proteinExistence type="predicted"/>
<dbReference type="Proteomes" id="UP000196365">
    <property type="component" value="Unassembled WGS sequence"/>
</dbReference>
<dbReference type="OrthoDB" id="9811390at2"/>
<dbReference type="InterPro" id="IPR007169">
    <property type="entry name" value="RemA-like"/>
</dbReference>
<dbReference type="AlphaFoldDB" id="A0A1T4PCQ6"/>
<reference evidence="1 2" key="1">
    <citation type="submission" date="2017-02" db="EMBL/GenBank/DDBJ databases">
        <authorList>
            <person name="Peterson S.W."/>
        </authorList>
    </citation>
    <scope>NUCLEOTIDE SEQUENCE [LARGE SCALE GENOMIC DNA]</scope>
    <source>
        <strain evidence="1 2">DSM 15102</strain>
    </source>
</reference>
<protein>
    <recommendedName>
        <fullName evidence="3">DUF370 domain-containing protein</fullName>
    </recommendedName>
</protein>
<dbReference type="Pfam" id="PF04025">
    <property type="entry name" value="RemA-like"/>
    <property type="match status" value="1"/>
</dbReference>
<evidence type="ECO:0000313" key="1">
    <source>
        <dbReference type="EMBL" id="SJZ89279.1"/>
    </source>
</evidence>
<sequence>MLLHLGEDEMVLLKDIVAIINLEQDYIPKYTQEFLEIVEEKGLIKRISQNPKSFVLTEIDHKFFIYYSPISSSTLLKRMGFIDRLSQEELI</sequence>
<name>A0A1T4PCQ6_9FIRM</name>
<accession>A0A1T4PCQ6</accession>
<dbReference type="RefSeq" id="WP_087679372.1">
    <property type="nucleotide sequence ID" value="NZ_FUWV01000016.1"/>
</dbReference>
<gene>
    <name evidence="1" type="ORF">SAMN02745973_02017</name>
</gene>